<dbReference type="Pfam" id="PF06835">
    <property type="entry name" value="LptC"/>
    <property type="match status" value="1"/>
</dbReference>
<reference evidence="3" key="1">
    <citation type="journal article" date="2013" name="Stand. Genomic Sci.">
        <title>Genome sequence of the thermophilic fresh-water bacterium Spirochaeta caldaria type strain (H1(T)), reclassification of Spirochaeta caldaria, Spirochaeta stenostrepta, and Spirochaeta zuelzerae in the genus Treponema as Treponema caldaria comb. nov., Treponema stenostrepta comb. nov., and Treponema zuelzerae comb. nov., and emendation of the genus Treponema.</title>
        <authorList>
            <person name="Abt B."/>
            <person name="Goker M."/>
            <person name="Scheuner C."/>
            <person name="Han C."/>
            <person name="Lu M."/>
            <person name="Misra M."/>
            <person name="Lapidus A."/>
            <person name="Nolan M."/>
            <person name="Lucas S."/>
            <person name="Hammon N."/>
            <person name="Deshpande S."/>
            <person name="Cheng J.F."/>
            <person name="Tapia R."/>
            <person name="Goodwin L.A."/>
            <person name="Pitluck S."/>
            <person name="Liolios K."/>
            <person name="Pagani I."/>
            <person name="Ivanova N."/>
            <person name="Mavromatis K."/>
            <person name="Mikhailova N."/>
            <person name="Huntemann M."/>
            <person name="Pati A."/>
            <person name="Chen A."/>
            <person name="Palaniappan K."/>
            <person name="Land M."/>
            <person name="Hauser L."/>
            <person name="Jeffries C.D."/>
            <person name="Rohde M."/>
            <person name="Spring S."/>
            <person name="Gronow S."/>
            <person name="Detter J.C."/>
            <person name="Bristow J."/>
            <person name="Eisen J.A."/>
            <person name="Markowitz V."/>
            <person name="Hugenholtz P."/>
            <person name="Kyrpides N.C."/>
            <person name="Woyke T."/>
            <person name="Klenk H.P."/>
        </authorList>
    </citation>
    <scope>NUCLEOTIDE SEQUENCE</scope>
    <source>
        <strain evidence="3">ATCC 51460 / DSM 7334 / H1</strain>
    </source>
</reference>
<dbReference type="NCBIfam" id="TIGR04409">
    <property type="entry name" value="LptC_YrbK"/>
    <property type="match status" value="1"/>
</dbReference>
<evidence type="ECO:0000313" key="2">
    <source>
        <dbReference type="EMBL" id="AEJ20858.1"/>
    </source>
</evidence>
<dbReference type="OrthoDB" id="360865at2"/>
<dbReference type="EMBL" id="CP002868">
    <property type="protein sequence ID" value="AEJ20858.1"/>
    <property type="molecule type" value="Genomic_DNA"/>
</dbReference>
<dbReference type="AlphaFoldDB" id="F8F168"/>
<keyword evidence="3" id="KW-1185">Reference proteome</keyword>
<dbReference type="GO" id="GO:0015221">
    <property type="term" value="F:lipopolysaccharide transmembrane transporter activity"/>
    <property type="evidence" value="ECO:0007669"/>
    <property type="project" value="InterPro"/>
</dbReference>
<name>F8F168_GRAC1</name>
<protein>
    <recommendedName>
        <fullName evidence="4">LPS export ABC transporter periplasmic protein LptC</fullName>
    </recommendedName>
</protein>
<evidence type="ECO:0000313" key="3">
    <source>
        <dbReference type="Proteomes" id="UP000000503"/>
    </source>
</evidence>
<keyword evidence="1" id="KW-0812">Transmembrane</keyword>
<evidence type="ECO:0008006" key="4">
    <source>
        <dbReference type="Google" id="ProtNLM"/>
    </source>
</evidence>
<keyword evidence="1" id="KW-1133">Transmembrane helix</keyword>
<sequence length="198" mass="22036">MDSQNTILSSFIFSYLHFLVVFILIGIECIFLSCSFDYGTSSEPEQEKPDLVMKDVDYVRVSDGKISLHMQADQINRYESKKLLQVQNISFEQYSKNSVGPDAVGSAGFAQFWTATSDAAFSGGVQIYINSENLSIEAKSLQWNHNSKKLLGPLDDQVLLKKSDGSILVGKNFSADGRSRSWQFTGPVSGTYQEDTDE</sequence>
<proteinExistence type="predicted"/>
<keyword evidence="1" id="KW-0472">Membrane</keyword>
<dbReference type="InterPro" id="IPR010664">
    <property type="entry name" value="LipoPS_assembly_LptC-rel"/>
</dbReference>
<evidence type="ECO:0000256" key="1">
    <source>
        <dbReference type="SAM" id="Phobius"/>
    </source>
</evidence>
<organism evidence="2 3">
    <name type="scientific">Gracilinema caldarium (strain ATCC 51460 / DSM 7334 / H1)</name>
    <name type="common">Treponema caldarium</name>
    <dbReference type="NCBI Taxonomy" id="744872"/>
    <lineage>
        <taxon>Bacteria</taxon>
        <taxon>Pseudomonadati</taxon>
        <taxon>Spirochaetota</taxon>
        <taxon>Spirochaetia</taxon>
        <taxon>Spirochaetales</taxon>
        <taxon>Breznakiellaceae</taxon>
        <taxon>Gracilinema</taxon>
    </lineage>
</organism>
<gene>
    <name evidence="2" type="ordered locus">Spica_2762</name>
</gene>
<dbReference type="Proteomes" id="UP000000503">
    <property type="component" value="Chromosome"/>
</dbReference>
<accession>F8F168</accession>
<feature type="transmembrane region" description="Helical" evidence="1">
    <location>
        <begin position="12"/>
        <end position="33"/>
    </location>
</feature>
<dbReference type="InterPro" id="IPR026265">
    <property type="entry name" value="LptC"/>
</dbReference>
<dbReference type="Gene3D" id="2.60.450.10">
    <property type="entry name" value="Lipopolysaccharide (LPS) transport protein A like domain"/>
    <property type="match status" value="1"/>
</dbReference>
<dbReference type="GO" id="GO:0005886">
    <property type="term" value="C:plasma membrane"/>
    <property type="evidence" value="ECO:0007669"/>
    <property type="project" value="InterPro"/>
</dbReference>
<dbReference type="KEGG" id="scd:Spica_2762"/>
<dbReference type="HOGENOM" id="CLU_099060_0_0_12"/>
<dbReference type="RefSeq" id="WP_013970136.1">
    <property type="nucleotide sequence ID" value="NC_015732.1"/>
</dbReference>
<dbReference type="STRING" id="744872.Spica_2762"/>